<dbReference type="SMART" id="SM00283">
    <property type="entry name" value="MA"/>
    <property type="match status" value="1"/>
</dbReference>
<keyword evidence="2 3" id="KW-0807">Transducer</keyword>
<evidence type="ECO:0000256" key="1">
    <source>
        <dbReference type="ARBA" id="ARBA00004370"/>
    </source>
</evidence>
<gene>
    <name evidence="6" type="ORF">AL538_00120</name>
</gene>
<feature type="domain" description="Methyl-accepting transducer" evidence="5">
    <location>
        <begin position="116"/>
        <end position="352"/>
    </location>
</feature>
<reference evidence="6" key="1">
    <citation type="submission" date="2018-01" db="EMBL/GenBank/DDBJ databases">
        <title>FDA dAtabase for Regulatory Grade micrObial Sequences (FDA-ARGOS): Supporting development and validation of Infectious Disease Dx tests.</title>
        <authorList>
            <person name="Hoffmann M."/>
            <person name="Allard M."/>
            <person name="Evans P."/>
            <person name="Brown E."/>
            <person name="Tallon L."/>
            <person name="Sadzewicz L."/>
            <person name="Sengamalay N."/>
            <person name="Ott S."/>
            <person name="Godinez A."/>
            <person name="Nagaraj S."/>
            <person name="Vyas G."/>
            <person name="Aluvathingal J."/>
            <person name="Nadendla S."/>
            <person name="Geyer C."/>
            <person name="Sichtig H."/>
        </authorList>
    </citation>
    <scope>NUCLEOTIDE SEQUENCE</scope>
    <source>
        <strain evidence="6">FDAARGOS_107</strain>
    </source>
</reference>
<evidence type="ECO:0000256" key="3">
    <source>
        <dbReference type="PROSITE-ProRule" id="PRU00284"/>
    </source>
</evidence>
<evidence type="ECO:0000256" key="4">
    <source>
        <dbReference type="SAM" id="Phobius"/>
    </source>
</evidence>
<dbReference type="RefSeq" id="WP_061064942.1">
    <property type="nucleotide sequence ID" value="NZ_CP014038.2"/>
</dbReference>
<name>A0ABN4KVM0_VIBHA</name>
<dbReference type="PANTHER" id="PTHR32089">
    <property type="entry name" value="METHYL-ACCEPTING CHEMOTAXIS PROTEIN MCPB"/>
    <property type="match status" value="1"/>
</dbReference>
<keyword evidence="4" id="KW-1133">Transmembrane helix</keyword>
<dbReference type="Pfam" id="PF00015">
    <property type="entry name" value="MCPsignal"/>
    <property type="match status" value="1"/>
</dbReference>
<evidence type="ECO:0000256" key="2">
    <source>
        <dbReference type="ARBA" id="ARBA00023224"/>
    </source>
</evidence>
<feature type="transmembrane region" description="Helical" evidence="4">
    <location>
        <begin position="39"/>
        <end position="58"/>
    </location>
</feature>
<organism evidence="6 7">
    <name type="scientific">Vibrio harveyi</name>
    <name type="common">Beneckea harveyi</name>
    <dbReference type="NCBI Taxonomy" id="669"/>
    <lineage>
        <taxon>Bacteria</taxon>
        <taxon>Pseudomonadati</taxon>
        <taxon>Pseudomonadota</taxon>
        <taxon>Gammaproteobacteria</taxon>
        <taxon>Vibrionales</taxon>
        <taxon>Vibrionaceae</taxon>
        <taxon>Vibrio</taxon>
    </lineage>
</organism>
<comment type="subcellular location">
    <subcellularLocation>
        <location evidence="1">Membrane</location>
    </subcellularLocation>
</comment>
<keyword evidence="4" id="KW-0812">Transmembrane</keyword>
<accession>A0ABN4KVM0</accession>
<evidence type="ECO:0000313" key="7">
    <source>
        <dbReference type="Proteomes" id="UP000067422"/>
    </source>
</evidence>
<evidence type="ECO:0000259" key="5">
    <source>
        <dbReference type="PROSITE" id="PS50111"/>
    </source>
</evidence>
<dbReference type="Proteomes" id="UP000067422">
    <property type="component" value="Chromosome 1"/>
</dbReference>
<dbReference type="InterPro" id="IPR004089">
    <property type="entry name" value="MCPsignal_dom"/>
</dbReference>
<dbReference type="EMBL" id="CP014038">
    <property type="protein sequence ID" value="AMF96238.1"/>
    <property type="molecule type" value="Genomic_DNA"/>
</dbReference>
<protein>
    <recommendedName>
        <fullName evidence="5">Methyl-accepting transducer domain-containing protein</fullName>
    </recommendedName>
</protein>
<proteinExistence type="predicted"/>
<sequence length="391" mass="43007">MTKAILKLFSFLFIVSTIVVQLSANLINSSFEINEFIEIFFEIIIQGAFLSLGLIFILKKELRCISILREEVNRLKKGDLAVNGSNGVQNEFSVISEALNESKKRLSGVLSACVKTTTNIVSSDYESTKVLNTFIDNSEKGLRDIEQIATAATELSATAKEVSESAVNAEKTNEMMLNVIENGVLVVERTQSLVSDINASLKVAFDIVNDLKVYSEEINPIVEMISSVSEQTNLLALNAAIEAARAGEYGRGFAVVAEEVRALAERTQKSTVNIQEVVARLQVKSNEANEIMCVNSSLIDESMKVAEELNSTFGCITKEVENTSAINVLVASASEEQSKVTEDISIRINQVNQSVNVNLKNLYETADLMKVRSGWLKELDDRLSHFSLGDR</sequence>
<dbReference type="CDD" id="cd11386">
    <property type="entry name" value="MCP_signal"/>
    <property type="match status" value="1"/>
</dbReference>
<dbReference type="PANTHER" id="PTHR32089:SF33">
    <property type="entry name" value="TOXIN COREGULATED PILUS BIOSYNTHESIS PROTEIN I"/>
    <property type="match status" value="1"/>
</dbReference>
<dbReference type="PROSITE" id="PS50111">
    <property type="entry name" value="CHEMOTAXIS_TRANSDUC_2"/>
    <property type="match status" value="1"/>
</dbReference>
<dbReference type="SUPFAM" id="SSF58104">
    <property type="entry name" value="Methyl-accepting chemotaxis protein (MCP) signaling domain"/>
    <property type="match status" value="1"/>
</dbReference>
<keyword evidence="4" id="KW-0472">Membrane</keyword>
<evidence type="ECO:0000313" key="6">
    <source>
        <dbReference type="EMBL" id="AMF96238.1"/>
    </source>
</evidence>
<keyword evidence="7" id="KW-1185">Reference proteome</keyword>
<dbReference type="Gene3D" id="1.10.287.950">
    <property type="entry name" value="Methyl-accepting chemotaxis protein"/>
    <property type="match status" value="1"/>
</dbReference>